<evidence type="ECO:0000256" key="1">
    <source>
        <dbReference type="SAM" id="MobiDB-lite"/>
    </source>
</evidence>
<feature type="compositionally biased region" description="Low complexity" evidence="1">
    <location>
        <begin position="674"/>
        <end position="687"/>
    </location>
</feature>
<keyword evidence="3" id="KW-1185">Reference proteome</keyword>
<proteinExistence type="predicted"/>
<feature type="compositionally biased region" description="Low complexity" evidence="1">
    <location>
        <begin position="655"/>
        <end position="667"/>
    </location>
</feature>
<feature type="compositionally biased region" description="Polar residues" evidence="1">
    <location>
        <begin position="182"/>
        <end position="192"/>
    </location>
</feature>
<reference evidence="2" key="1">
    <citation type="journal article" date="2020" name="Nat. Commun.">
        <title>Large-scale genome sequencing of mycorrhizal fungi provides insights into the early evolution of symbiotic traits.</title>
        <authorList>
            <person name="Miyauchi S."/>
            <person name="Kiss E."/>
            <person name="Kuo A."/>
            <person name="Drula E."/>
            <person name="Kohler A."/>
            <person name="Sanchez-Garcia M."/>
            <person name="Morin E."/>
            <person name="Andreopoulos B."/>
            <person name="Barry K.W."/>
            <person name="Bonito G."/>
            <person name="Buee M."/>
            <person name="Carver A."/>
            <person name="Chen C."/>
            <person name="Cichocki N."/>
            <person name="Clum A."/>
            <person name="Culley D."/>
            <person name="Crous P.W."/>
            <person name="Fauchery L."/>
            <person name="Girlanda M."/>
            <person name="Hayes R.D."/>
            <person name="Keri Z."/>
            <person name="LaButti K."/>
            <person name="Lipzen A."/>
            <person name="Lombard V."/>
            <person name="Magnuson J."/>
            <person name="Maillard F."/>
            <person name="Murat C."/>
            <person name="Nolan M."/>
            <person name="Ohm R.A."/>
            <person name="Pangilinan J."/>
            <person name="Pereira M.F."/>
            <person name="Perotto S."/>
            <person name="Peter M."/>
            <person name="Pfister S."/>
            <person name="Riley R."/>
            <person name="Sitrit Y."/>
            <person name="Stielow J.B."/>
            <person name="Szollosi G."/>
            <person name="Zifcakova L."/>
            <person name="Stursova M."/>
            <person name="Spatafora J.W."/>
            <person name="Tedersoo L."/>
            <person name="Vaario L.M."/>
            <person name="Yamada A."/>
            <person name="Yan M."/>
            <person name="Wang P."/>
            <person name="Xu J."/>
            <person name="Bruns T."/>
            <person name="Baldrian P."/>
            <person name="Vilgalys R."/>
            <person name="Dunand C."/>
            <person name="Henrissat B."/>
            <person name="Grigoriev I.V."/>
            <person name="Hibbett D."/>
            <person name="Nagy L.G."/>
            <person name="Martin F.M."/>
        </authorList>
    </citation>
    <scope>NUCLEOTIDE SEQUENCE</scope>
    <source>
        <strain evidence="2">UP504</strain>
    </source>
</reference>
<dbReference type="Proteomes" id="UP000886523">
    <property type="component" value="Unassembled WGS sequence"/>
</dbReference>
<comment type="caution">
    <text evidence="2">The sequence shown here is derived from an EMBL/GenBank/DDBJ whole genome shotgun (WGS) entry which is preliminary data.</text>
</comment>
<gene>
    <name evidence="2" type="ORF">BS47DRAFT_1401509</name>
</gene>
<dbReference type="AlphaFoldDB" id="A0A9P6AEN6"/>
<feature type="compositionally biased region" description="Polar residues" evidence="1">
    <location>
        <begin position="616"/>
        <end position="628"/>
    </location>
</feature>
<feature type="region of interest" description="Disordered" evidence="1">
    <location>
        <begin position="159"/>
        <end position="212"/>
    </location>
</feature>
<name>A0A9P6AEN6_9AGAM</name>
<feature type="compositionally biased region" description="Low complexity" evidence="1">
    <location>
        <begin position="81"/>
        <end position="91"/>
    </location>
</feature>
<dbReference type="EMBL" id="MU129236">
    <property type="protein sequence ID" value="KAF9504341.1"/>
    <property type="molecule type" value="Genomic_DNA"/>
</dbReference>
<sequence length="742" mass="81444">MAWSSTITNDTAVPSTSSESASGPRRESLLTQLAKLPAPPLHALSLSVMSGLLTFRCCDRTNKRFSSLHLNLEPSSSIPYSSNPAGHSPSPAGSPAPFPGLSRAQSPRILVLNHPVFLVLNHPIFLVLNCPIFLMLNRPVFLMLNRPYSSRSIAHIPRAQSPCIHRAQSRNRSRGRPRTRSPAQSPAQAATWSPQPPSHTSSHTFGNSPFIGDFDHEVEPSGLYHQRENSVILDPPNPNDGNPDVEDDDSVAEEGDTAQIKSQGGPFTDEQVAEIRGIVESMNHELKRKAKEWDRPLESVMRIGNLAISTRERQSAGNPWNAYQASYEKDPEPDCPHHEYVEKVIQPAYRELIAAHGGEDSDAWKKKSKELVDQHNASKAAQAFDIALSPAAMGKVIKQTTKRWKDDLKWMATMNIHRFCGIVSGVPDKVASKQNALFTSSPAMKDWLNLSFPKDSTLLKMIHSHILVYQGQHLLRRNQKQKIPKSMHLMWKEISEELNNLLTPLIGRVLRIPWASLPRFLANNELKIENWVAESEFPSLLSLDVSVVRTESWKKLWRTFFQPSDDSTKVRVTQLKHIAQENNGKLPSDTVIVSDQFNNPLLTVAQVDGPGEPNESDANSANGTSIAGSASGPRKRPLKPSDDDGPVTDTFENPGGASSVGGQSSGTTWGGTGSSVNGVVNGQFSGNAPSGAINGPMDWAGGYGQNQQEYNPHDDPLMASLFARYPDLNLGLNQGFDDGFPL</sequence>
<feature type="region of interest" description="Disordered" evidence="1">
    <location>
        <begin position="604"/>
        <end position="693"/>
    </location>
</feature>
<feature type="compositionally biased region" description="Acidic residues" evidence="1">
    <location>
        <begin position="243"/>
        <end position="256"/>
    </location>
</feature>
<evidence type="ECO:0000313" key="2">
    <source>
        <dbReference type="EMBL" id="KAF9504341.1"/>
    </source>
</evidence>
<feature type="region of interest" description="Disordered" evidence="1">
    <location>
        <begin position="229"/>
        <end position="265"/>
    </location>
</feature>
<accession>A0A9P6AEN6</accession>
<feature type="region of interest" description="Disordered" evidence="1">
    <location>
        <begin position="79"/>
        <end position="100"/>
    </location>
</feature>
<feature type="compositionally biased region" description="Polar residues" evidence="1">
    <location>
        <begin position="1"/>
        <end position="21"/>
    </location>
</feature>
<feature type="compositionally biased region" description="Basic residues" evidence="1">
    <location>
        <begin position="167"/>
        <end position="179"/>
    </location>
</feature>
<feature type="region of interest" description="Disordered" evidence="1">
    <location>
        <begin position="1"/>
        <end position="26"/>
    </location>
</feature>
<protein>
    <submittedName>
        <fullName evidence="2">Uncharacterized protein</fullName>
    </submittedName>
</protein>
<dbReference type="OrthoDB" id="3331822at2759"/>
<organism evidence="2 3">
    <name type="scientific">Hydnum rufescens UP504</name>
    <dbReference type="NCBI Taxonomy" id="1448309"/>
    <lineage>
        <taxon>Eukaryota</taxon>
        <taxon>Fungi</taxon>
        <taxon>Dikarya</taxon>
        <taxon>Basidiomycota</taxon>
        <taxon>Agaricomycotina</taxon>
        <taxon>Agaricomycetes</taxon>
        <taxon>Cantharellales</taxon>
        <taxon>Hydnaceae</taxon>
        <taxon>Hydnum</taxon>
    </lineage>
</organism>
<evidence type="ECO:0000313" key="3">
    <source>
        <dbReference type="Proteomes" id="UP000886523"/>
    </source>
</evidence>